<evidence type="ECO:0000256" key="1">
    <source>
        <dbReference type="SAM" id="Phobius"/>
    </source>
</evidence>
<feature type="transmembrane region" description="Helical" evidence="1">
    <location>
        <begin position="36"/>
        <end position="57"/>
    </location>
</feature>
<keyword evidence="1" id="KW-0812">Transmembrane</keyword>
<dbReference type="Proteomes" id="UP000004508">
    <property type="component" value="Unassembled WGS sequence"/>
</dbReference>
<dbReference type="OrthoDB" id="9879458at2"/>
<dbReference type="AlphaFoldDB" id="D6TLH3"/>
<gene>
    <name evidence="2" type="ORF">Krac_7928</name>
</gene>
<reference evidence="2 3" key="1">
    <citation type="journal article" date="2011" name="Stand. Genomic Sci.">
        <title>Non-contiguous finished genome sequence and contextual data of the filamentous soil bacterium Ktedonobacter racemifer type strain (SOSP1-21).</title>
        <authorList>
            <person name="Chang Y.J."/>
            <person name="Land M."/>
            <person name="Hauser L."/>
            <person name="Chertkov O."/>
            <person name="Del Rio T.G."/>
            <person name="Nolan M."/>
            <person name="Copeland A."/>
            <person name="Tice H."/>
            <person name="Cheng J.F."/>
            <person name="Lucas S."/>
            <person name="Han C."/>
            <person name="Goodwin L."/>
            <person name="Pitluck S."/>
            <person name="Ivanova N."/>
            <person name="Ovchinikova G."/>
            <person name="Pati A."/>
            <person name="Chen A."/>
            <person name="Palaniappan K."/>
            <person name="Mavromatis K."/>
            <person name="Liolios K."/>
            <person name="Brettin T."/>
            <person name="Fiebig A."/>
            <person name="Rohde M."/>
            <person name="Abt B."/>
            <person name="Goker M."/>
            <person name="Detter J.C."/>
            <person name="Woyke T."/>
            <person name="Bristow J."/>
            <person name="Eisen J.A."/>
            <person name="Markowitz V."/>
            <person name="Hugenholtz P."/>
            <person name="Kyrpides N.C."/>
            <person name="Klenk H.P."/>
            <person name="Lapidus A."/>
        </authorList>
    </citation>
    <scope>NUCLEOTIDE SEQUENCE [LARGE SCALE GENOMIC DNA]</scope>
    <source>
        <strain evidence="3">DSM 44963</strain>
    </source>
</reference>
<feature type="transmembrane region" description="Helical" evidence="1">
    <location>
        <begin position="7"/>
        <end position="30"/>
    </location>
</feature>
<dbReference type="RefSeq" id="WP_007911089.1">
    <property type="nucleotide sequence ID" value="NZ_ADVG01000002.1"/>
</dbReference>
<name>D6TLH3_KTERA</name>
<proteinExistence type="predicted"/>
<protein>
    <submittedName>
        <fullName evidence="2">Uncharacterized protein</fullName>
    </submittedName>
</protein>
<keyword evidence="3" id="KW-1185">Reference proteome</keyword>
<accession>D6TLH3</accession>
<evidence type="ECO:0000313" key="3">
    <source>
        <dbReference type="Proteomes" id="UP000004508"/>
    </source>
</evidence>
<comment type="caution">
    <text evidence="2">The sequence shown here is derived from an EMBL/GenBank/DDBJ whole genome shotgun (WGS) entry which is preliminary data.</text>
</comment>
<sequence length="65" mass="7438">MVHRHPMLYRILGLVFLGITLVLIFIGVALDWSSSTRTAVFILSFFPLLLALVYFHLGTQEERGF</sequence>
<dbReference type="EMBL" id="ADVG01000002">
    <property type="protein sequence ID" value="EFH86623.1"/>
    <property type="molecule type" value="Genomic_DNA"/>
</dbReference>
<dbReference type="InParanoid" id="D6TLH3"/>
<keyword evidence="1" id="KW-1133">Transmembrane helix</keyword>
<keyword evidence="1" id="KW-0472">Membrane</keyword>
<organism evidence="2 3">
    <name type="scientific">Ktedonobacter racemifer DSM 44963</name>
    <dbReference type="NCBI Taxonomy" id="485913"/>
    <lineage>
        <taxon>Bacteria</taxon>
        <taxon>Bacillati</taxon>
        <taxon>Chloroflexota</taxon>
        <taxon>Ktedonobacteria</taxon>
        <taxon>Ktedonobacterales</taxon>
        <taxon>Ktedonobacteraceae</taxon>
        <taxon>Ktedonobacter</taxon>
    </lineage>
</organism>
<evidence type="ECO:0000313" key="2">
    <source>
        <dbReference type="EMBL" id="EFH86623.1"/>
    </source>
</evidence>